<proteinExistence type="inferred from homology"/>
<evidence type="ECO:0000259" key="3">
    <source>
        <dbReference type="Pfam" id="PF25888"/>
    </source>
</evidence>
<feature type="domain" description="Replicative helicase loading/DNA remodeling protein DnaB N-terminal winged helix" evidence="3">
    <location>
        <begin position="30"/>
        <end position="255"/>
    </location>
</feature>
<dbReference type="Gene3D" id="1.10.10.630">
    <property type="entry name" value="DnaD domain-like"/>
    <property type="match status" value="1"/>
</dbReference>
<dbReference type="Pfam" id="PF25888">
    <property type="entry name" value="WHD_DnaB"/>
    <property type="match status" value="1"/>
</dbReference>
<dbReference type="AlphaFoldDB" id="A0A1U7NFU7"/>
<dbReference type="Pfam" id="PF07261">
    <property type="entry name" value="DnaB_2"/>
    <property type="match status" value="1"/>
</dbReference>
<name>A0A1U7NFU7_9FIRM</name>
<dbReference type="InterPro" id="IPR058660">
    <property type="entry name" value="WHD_DnaB"/>
</dbReference>
<comment type="caution">
    <text evidence="4">The sequence shown here is derived from an EMBL/GenBank/DDBJ whole genome shotgun (WGS) entry which is preliminary data.</text>
</comment>
<dbReference type="InterPro" id="IPR006343">
    <property type="entry name" value="DnaB/C_C"/>
</dbReference>
<dbReference type="GeneID" id="82202874"/>
<evidence type="ECO:0000313" key="5">
    <source>
        <dbReference type="Proteomes" id="UP000186341"/>
    </source>
</evidence>
<feature type="domain" description="DnaB/C C-terminal" evidence="2">
    <location>
        <begin position="287"/>
        <end position="354"/>
    </location>
</feature>
<dbReference type="InterPro" id="IPR034829">
    <property type="entry name" value="DnaD-like_sf"/>
</dbReference>
<accession>A0A1U7NFU7</accession>
<dbReference type="Proteomes" id="UP000186341">
    <property type="component" value="Unassembled WGS sequence"/>
</dbReference>
<dbReference type="RefSeq" id="WP_075819523.1">
    <property type="nucleotide sequence ID" value="NZ_CAJUTZ010000023.1"/>
</dbReference>
<organism evidence="4 5">
    <name type="scientific">Ileibacterium valens</name>
    <dbReference type="NCBI Taxonomy" id="1862668"/>
    <lineage>
        <taxon>Bacteria</taxon>
        <taxon>Bacillati</taxon>
        <taxon>Bacillota</taxon>
        <taxon>Erysipelotrichia</taxon>
        <taxon>Erysipelotrichales</taxon>
        <taxon>Erysipelotrichaceae</taxon>
        <taxon>Ileibacterium</taxon>
    </lineage>
</organism>
<dbReference type="OrthoDB" id="1652900at2"/>
<evidence type="ECO:0000256" key="1">
    <source>
        <dbReference type="ARBA" id="ARBA00093462"/>
    </source>
</evidence>
<protein>
    <submittedName>
        <fullName evidence="4">Uncharacterized protein</fullName>
    </submittedName>
</protein>
<dbReference type="EMBL" id="MPJW01000135">
    <property type="protein sequence ID" value="OLU39440.1"/>
    <property type="molecule type" value="Genomic_DNA"/>
</dbReference>
<sequence length="416" mass="48848">MSEMGTFSANMQPEQTKVSCVLKMSDGLSSKSLGYLSLLYRPLIKVRPYLLYTVLVSLAELRENYRMEDLLNYTGMNIGLFTQCRKELERFSLMATYANEDETELLMYIIPPKSPRDFLRHDIFGRLFVSEMNSSYVQKIKSLYSLDYSVKDLTNISEKIQTERLDSHWTMEKEMAMQKQKPERLDFSYPFNWQIFFRGADRTLPSRLRTDANKEKIAMLANIYGIKEEDMRRLASRYTNENKTGFNFDQMENDLKYSRKRNPQLDEVARKSPYQLPPISYYERLQKNGSEAMPDEKDFIRKLCEQFAFSNEVMNTLLDYCLQNCEMKFIPKIIRREANVWARNNISTREQALAFINNQGLFKEINKNSKSKNSQPLKADGSTLPDWYKETASQEQVPASEELVARLKELQAKFKK</sequence>
<comment type="similarity">
    <text evidence="1">Belongs to the DnaB/DnaD family.</text>
</comment>
<reference evidence="4 5" key="1">
    <citation type="submission" date="2016-11" db="EMBL/GenBank/DDBJ databases">
        <title>Description of two novel members of the family Erysipelotrichaceae: Ileibacterium lipovorans gen. nov., sp. nov. and Dubosiella newyorkensis, gen. nov., sp. nov.</title>
        <authorList>
            <person name="Cox L.M."/>
            <person name="Sohn J."/>
            <person name="Tyrrell K.L."/>
            <person name="Citron D.M."/>
            <person name="Lawson P.A."/>
            <person name="Patel N.B."/>
            <person name="Iizumi T."/>
            <person name="Perez-Perez G.I."/>
            <person name="Goldstein E.J."/>
            <person name="Blaser M.J."/>
        </authorList>
    </citation>
    <scope>NUCLEOTIDE SEQUENCE [LARGE SCALE GENOMIC DNA]</scope>
    <source>
        <strain evidence="4 5">NYU-BL-A3</strain>
    </source>
</reference>
<evidence type="ECO:0000259" key="2">
    <source>
        <dbReference type="Pfam" id="PF07261"/>
    </source>
</evidence>
<keyword evidence="5" id="KW-1185">Reference proteome</keyword>
<gene>
    <name evidence="4" type="ORF">BO222_06635</name>
</gene>
<evidence type="ECO:0000313" key="4">
    <source>
        <dbReference type="EMBL" id="OLU39440.1"/>
    </source>
</evidence>